<dbReference type="PANTHER" id="PTHR47326">
    <property type="entry name" value="TRANSPOSABLE ELEMENT TC3 TRANSPOSASE-LIKE PROTEIN"/>
    <property type="match status" value="1"/>
</dbReference>
<dbReference type="Pfam" id="PF16087">
    <property type="entry name" value="DUF4817"/>
    <property type="match status" value="1"/>
</dbReference>
<dbReference type="Proteomes" id="UP000053097">
    <property type="component" value="Unassembled WGS sequence"/>
</dbReference>
<evidence type="ECO:0000259" key="1">
    <source>
        <dbReference type="Pfam" id="PF16087"/>
    </source>
</evidence>
<dbReference type="InterPro" id="IPR036397">
    <property type="entry name" value="RNaseH_sf"/>
</dbReference>
<gene>
    <name evidence="2" type="ORF">X777_13150</name>
</gene>
<dbReference type="OMA" id="AGITSEC"/>
<dbReference type="EMBL" id="KK107574">
    <property type="protein sequence ID" value="EZA48738.1"/>
    <property type="molecule type" value="Genomic_DNA"/>
</dbReference>
<keyword evidence="3" id="KW-1185">Reference proteome</keyword>
<dbReference type="GO" id="GO:0003676">
    <property type="term" value="F:nucleic acid binding"/>
    <property type="evidence" value="ECO:0007669"/>
    <property type="project" value="InterPro"/>
</dbReference>
<feature type="domain" description="DUF4817" evidence="1">
    <location>
        <begin position="6"/>
        <end position="58"/>
    </location>
</feature>
<name>A0A026VY62_OOCBI</name>
<accession>A0A026VY62</accession>
<dbReference type="OrthoDB" id="7697359at2759"/>
<protein>
    <recommendedName>
        <fullName evidence="1">DUF4817 domain-containing protein</fullName>
    </recommendedName>
</protein>
<evidence type="ECO:0000313" key="2">
    <source>
        <dbReference type="EMBL" id="EZA48738.1"/>
    </source>
</evidence>
<organism evidence="2 3">
    <name type="scientific">Ooceraea biroi</name>
    <name type="common">Clonal raider ant</name>
    <name type="synonym">Cerapachys biroi</name>
    <dbReference type="NCBI Taxonomy" id="2015173"/>
    <lineage>
        <taxon>Eukaryota</taxon>
        <taxon>Metazoa</taxon>
        <taxon>Ecdysozoa</taxon>
        <taxon>Arthropoda</taxon>
        <taxon>Hexapoda</taxon>
        <taxon>Insecta</taxon>
        <taxon>Pterygota</taxon>
        <taxon>Neoptera</taxon>
        <taxon>Endopterygota</taxon>
        <taxon>Hymenoptera</taxon>
        <taxon>Apocrita</taxon>
        <taxon>Aculeata</taxon>
        <taxon>Formicoidea</taxon>
        <taxon>Formicidae</taxon>
        <taxon>Dorylinae</taxon>
        <taxon>Ooceraea</taxon>
    </lineage>
</organism>
<dbReference type="InterPro" id="IPR032135">
    <property type="entry name" value="DUF4817"/>
</dbReference>
<dbReference type="Gene3D" id="3.30.420.10">
    <property type="entry name" value="Ribonuclease H-like superfamily/Ribonuclease H"/>
    <property type="match status" value="1"/>
</dbReference>
<sequence length="302" mass="35563">MTHYTKEERIEMLLIYGESGRSSTEAQRMYDQRYPEKRLPSRAALDRLITTFRETGSVCSRKKMRPRLQTNEPAEVTVLAAVANNPHISSRQIQKNIGISKTSVLHIFKRHSFHPYHIALHQELHGNDFINRIEFCQWALQQLEVNEFFFNRILFTDESTFTNHGQVNRRNMHYWSVENPRWLRQVERQRPWSLNVWCGVLHNRIIGPFFIDGTLNGQKYADFLSQQLPNLLEEVPLETRLQMWYQHGGCPAHNARVARTVLHEMFPEHWIGRGGHISWPARSPDLNPLDFFVGNVKEHCLQ</sequence>
<evidence type="ECO:0000313" key="3">
    <source>
        <dbReference type="Proteomes" id="UP000053097"/>
    </source>
</evidence>
<dbReference type="AlphaFoldDB" id="A0A026VY62"/>
<proteinExistence type="predicted"/>
<dbReference type="PANTHER" id="PTHR47326:SF1">
    <property type="entry name" value="HTH PSQ-TYPE DOMAIN-CONTAINING PROTEIN"/>
    <property type="match status" value="1"/>
</dbReference>
<reference evidence="2 3" key="1">
    <citation type="journal article" date="2014" name="Curr. Biol.">
        <title>The genome of the clonal raider ant Cerapachys biroi.</title>
        <authorList>
            <person name="Oxley P.R."/>
            <person name="Ji L."/>
            <person name="Fetter-Pruneda I."/>
            <person name="McKenzie S.K."/>
            <person name="Li C."/>
            <person name="Hu H."/>
            <person name="Zhang G."/>
            <person name="Kronauer D.J."/>
        </authorList>
    </citation>
    <scope>NUCLEOTIDE SEQUENCE [LARGE SCALE GENOMIC DNA]</scope>
</reference>